<feature type="binding site" evidence="7">
    <location>
        <position position="180"/>
    </location>
    <ligand>
        <name>S-adenosyl-L-methionine</name>
        <dbReference type="ChEBI" id="CHEBI:59789"/>
    </ligand>
</feature>
<evidence type="ECO:0000256" key="2">
    <source>
        <dbReference type="ARBA" id="ARBA00022490"/>
    </source>
</evidence>
<dbReference type="InterPro" id="IPR031340">
    <property type="entry name" value="RsmF_methylt_CI"/>
</dbReference>
<evidence type="ECO:0000256" key="8">
    <source>
        <dbReference type="SAM" id="MobiDB-lite"/>
    </source>
</evidence>
<dbReference type="STRING" id="1178515.SY83_20530"/>
<dbReference type="InterPro" id="IPR018314">
    <property type="entry name" value="RsmB/NOL1/NOP2-like_CS"/>
</dbReference>
<dbReference type="Pfam" id="PF13636">
    <property type="entry name" value="Methyltranf_PUA"/>
    <property type="match status" value="1"/>
</dbReference>
<keyword evidence="3 7" id="KW-0489">Methyltransferase</keyword>
<dbReference type="Pfam" id="PF17126">
    <property type="entry name" value="RsmF_methylt_CI"/>
    <property type="match status" value="1"/>
</dbReference>
<reference evidence="10 11" key="1">
    <citation type="submission" date="2015-01" db="EMBL/GenBank/DDBJ databases">
        <title>Paenibacillus swuensis/DY6/whole genome sequencing.</title>
        <authorList>
            <person name="Kim M.K."/>
            <person name="Srinivasan S."/>
            <person name="Lee J.-J."/>
        </authorList>
    </citation>
    <scope>NUCLEOTIDE SEQUENCE [LARGE SCALE GENOMIC DNA]</scope>
    <source>
        <strain evidence="10 11">DY6</strain>
    </source>
</reference>
<evidence type="ECO:0000256" key="1">
    <source>
        <dbReference type="ARBA" id="ARBA00007494"/>
    </source>
</evidence>
<dbReference type="InterPro" id="IPR001678">
    <property type="entry name" value="MeTrfase_RsmB-F_NOP2_dom"/>
</dbReference>
<dbReference type="OrthoDB" id="9810297at2"/>
<evidence type="ECO:0000256" key="3">
    <source>
        <dbReference type="ARBA" id="ARBA00022603"/>
    </source>
</evidence>
<dbReference type="PROSITE" id="PS01153">
    <property type="entry name" value="NOL1_NOP2_SUN"/>
    <property type="match status" value="1"/>
</dbReference>
<proteinExistence type="inferred from homology"/>
<dbReference type="Pfam" id="PF17125">
    <property type="entry name" value="Methyltr_RsmF_N"/>
    <property type="match status" value="1"/>
</dbReference>
<protein>
    <submittedName>
        <fullName evidence="10">rRNA cytosine-C5-methyltransferase</fullName>
    </submittedName>
</protein>
<dbReference type="Gene3D" id="3.40.50.150">
    <property type="entry name" value="Vaccinia Virus protein VP39"/>
    <property type="match status" value="1"/>
</dbReference>
<feature type="binding site" evidence="7">
    <location>
        <begin position="111"/>
        <end position="117"/>
    </location>
    <ligand>
        <name>S-adenosyl-L-methionine</name>
        <dbReference type="ChEBI" id="CHEBI:59789"/>
    </ligand>
</feature>
<dbReference type="InterPro" id="IPR031341">
    <property type="entry name" value="Methyltr_RsmF_N"/>
</dbReference>
<feature type="region of interest" description="Disordered" evidence="8">
    <location>
        <begin position="332"/>
        <end position="369"/>
    </location>
</feature>
<evidence type="ECO:0000256" key="6">
    <source>
        <dbReference type="ARBA" id="ARBA00022884"/>
    </source>
</evidence>
<dbReference type="Pfam" id="PF01189">
    <property type="entry name" value="Methyltr_RsmB-F"/>
    <property type="match status" value="1"/>
</dbReference>
<keyword evidence="6 7" id="KW-0694">RNA-binding</keyword>
<dbReference type="CDD" id="cd21147">
    <property type="entry name" value="RsmF_methylt_CTD1"/>
    <property type="match status" value="1"/>
</dbReference>
<dbReference type="Proteomes" id="UP000076927">
    <property type="component" value="Chromosome"/>
</dbReference>
<evidence type="ECO:0000313" key="10">
    <source>
        <dbReference type="EMBL" id="ANE48277.1"/>
    </source>
</evidence>
<feature type="active site" description="Nucleophile" evidence="7">
    <location>
        <position position="233"/>
    </location>
</feature>
<sequence length="526" mass="58841">MTANLPQAFLDKMNKLLGPEFPAFLASYEDPRYYGLRVNSLKAEPEDFLNISPFVLRPIPWVKDGYYYSEGDRPGKHPYYHAGLYYIQEPSAMVPVELLEVKPGEKVLDLCAAPGGKSTQISAALKGEGLIVANDNAGERVKVLAKNLELFGVRNAVILNELPDRIVAAFPHYFDKILIDAPCSGEGMFRKDEEMAGQWAKHSVERCVLMQRDILSHAAALLAPGGRIVYSTCTFSPEENEEMIAEFLDNHMDFAIVPVPVSLGLAPGRPEWIPNPEGELTQKSMDTTRHTGRIWPHLFQGEGHFFAILEHNGNDNVGIDRVHTPMDADHVDEETVSHRMSKELKRNNHDRNSKQGARSKPNTGMETALSSSELETVTFMLNNLLTCSLNGKFMKYGHHIYLSPLGVPELNGLKVARPGWFIGTLKKERFEPSHPLALGLKVSDVSRNIYMTAEENNCIRYLKGETVSVPLEAVIVRENPREERPANNSSEAKGYTLVCVDGYPMGWGKWIDGHLKNEYPAGWRIT</sequence>
<evidence type="ECO:0000256" key="7">
    <source>
        <dbReference type="PROSITE-ProRule" id="PRU01023"/>
    </source>
</evidence>
<feature type="binding site" evidence="7">
    <location>
        <position position="135"/>
    </location>
    <ligand>
        <name>S-adenosyl-L-methionine</name>
        <dbReference type="ChEBI" id="CHEBI:59789"/>
    </ligand>
</feature>
<dbReference type="SUPFAM" id="SSF53335">
    <property type="entry name" value="S-adenosyl-L-methionine-dependent methyltransferases"/>
    <property type="match status" value="1"/>
</dbReference>
<dbReference type="CDD" id="cd02440">
    <property type="entry name" value="AdoMet_MTases"/>
    <property type="match status" value="1"/>
</dbReference>
<dbReference type="PANTHER" id="PTHR22807:SF30">
    <property type="entry name" value="28S RRNA (CYTOSINE(4447)-C(5))-METHYLTRANSFERASE-RELATED"/>
    <property type="match status" value="1"/>
</dbReference>
<keyword evidence="11" id="KW-1185">Reference proteome</keyword>
<name>A0A172TN75_9BACL</name>
<organism evidence="10 11">
    <name type="scientific">Paenibacillus swuensis</name>
    <dbReference type="NCBI Taxonomy" id="1178515"/>
    <lineage>
        <taxon>Bacteria</taxon>
        <taxon>Bacillati</taxon>
        <taxon>Bacillota</taxon>
        <taxon>Bacilli</taxon>
        <taxon>Bacillales</taxon>
        <taxon>Paenibacillaceae</taxon>
        <taxon>Paenibacillus</taxon>
    </lineage>
</organism>
<comment type="caution">
    <text evidence="7">Lacks conserved residue(s) required for the propagation of feature annotation.</text>
</comment>
<dbReference type="GO" id="GO:0003723">
    <property type="term" value="F:RNA binding"/>
    <property type="evidence" value="ECO:0007669"/>
    <property type="project" value="UniProtKB-UniRule"/>
</dbReference>
<dbReference type="InterPro" id="IPR027391">
    <property type="entry name" value="Nol1_Nop2_Fmu_2"/>
</dbReference>
<dbReference type="AlphaFoldDB" id="A0A172TN75"/>
<dbReference type="RefSeq" id="WP_068609927.1">
    <property type="nucleotide sequence ID" value="NZ_CP011388.1"/>
</dbReference>
<dbReference type="PANTHER" id="PTHR22807">
    <property type="entry name" value="NOP2 YEAST -RELATED NOL1/NOP2/FMU SUN DOMAIN-CONTAINING"/>
    <property type="match status" value="1"/>
</dbReference>
<keyword evidence="5 7" id="KW-0949">S-adenosyl-L-methionine</keyword>
<dbReference type="PRINTS" id="PR02008">
    <property type="entry name" value="RCMTFAMILY"/>
</dbReference>
<feature type="compositionally biased region" description="Basic and acidic residues" evidence="8">
    <location>
        <begin position="332"/>
        <end position="353"/>
    </location>
</feature>
<feature type="domain" description="SAM-dependent MTase RsmB/NOP-type" evidence="9">
    <location>
        <begin position="24"/>
        <end position="312"/>
    </location>
</feature>
<dbReference type="GO" id="GO:0001510">
    <property type="term" value="P:RNA methylation"/>
    <property type="evidence" value="ECO:0007669"/>
    <property type="project" value="InterPro"/>
</dbReference>
<dbReference type="EMBL" id="CP011388">
    <property type="protein sequence ID" value="ANE48277.1"/>
    <property type="molecule type" value="Genomic_DNA"/>
</dbReference>
<dbReference type="InterPro" id="IPR049560">
    <property type="entry name" value="MeTrfase_RsmB-F_NOP2_cat"/>
</dbReference>
<dbReference type="GO" id="GO:0008173">
    <property type="term" value="F:RNA methyltransferase activity"/>
    <property type="evidence" value="ECO:0007669"/>
    <property type="project" value="InterPro"/>
</dbReference>
<dbReference type="InterPro" id="IPR029063">
    <property type="entry name" value="SAM-dependent_MTases_sf"/>
</dbReference>
<comment type="similarity">
    <text evidence="1 7">Belongs to the class I-like SAM-binding methyltransferase superfamily. RsmB/NOP family.</text>
</comment>
<accession>A0A172TN75</accession>
<keyword evidence="4 7" id="KW-0808">Transferase</keyword>
<evidence type="ECO:0000256" key="5">
    <source>
        <dbReference type="ARBA" id="ARBA00022691"/>
    </source>
</evidence>
<dbReference type="Gene3D" id="2.30.130.60">
    <property type="match status" value="1"/>
</dbReference>
<evidence type="ECO:0000313" key="11">
    <source>
        <dbReference type="Proteomes" id="UP000076927"/>
    </source>
</evidence>
<gene>
    <name evidence="10" type="ORF">SY83_20530</name>
</gene>
<evidence type="ECO:0000259" key="9">
    <source>
        <dbReference type="PROSITE" id="PS51686"/>
    </source>
</evidence>
<keyword evidence="2" id="KW-0963">Cytoplasm</keyword>
<dbReference type="PATRIC" id="fig|1178515.4.peg.4156"/>
<dbReference type="KEGG" id="pswu:SY83_20530"/>
<dbReference type="Gene3D" id="3.30.70.1170">
    <property type="entry name" value="Sun protein, domain 3"/>
    <property type="match status" value="1"/>
</dbReference>
<feature type="compositionally biased region" description="Polar residues" evidence="8">
    <location>
        <begin position="354"/>
        <end position="369"/>
    </location>
</feature>
<evidence type="ECO:0000256" key="4">
    <source>
        <dbReference type="ARBA" id="ARBA00022679"/>
    </source>
</evidence>
<dbReference type="InterPro" id="IPR023267">
    <property type="entry name" value="RCMT"/>
</dbReference>
<dbReference type="PROSITE" id="PS51686">
    <property type="entry name" value="SAM_MT_RSMB_NOP"/>
    <property type="match status" value="1"/>
</dbReference>